<dbReference type="AlphaFoldDB" id="W0RAU3"/>
<evidence type="ECO:0000259" key="1">
    <source>
        <dbReference type="Pfam" id="PF01575"/>
    </source>
</evidence>
<dbReference type="STRING" id="861299.J421_0662"/>
<dbReference type="PANTHER" id="PTHR43437">
    <property type="entry name" value="HYDROXYACYL-THIOESTER DEHYDRATASE TYPE 2, MITOCHONDRIAL-RELATED"/>
    <property type="match status" value="1"/>
</dbReference>
<dbReference type="CDD" id="cd03449">
    <property type="entry name" value="R_hydratase"/>
    <property type="match status" value="1"/>
</dbReference>
<dbReference type="PANTHER" id="PTHR43437:SF3">
    <property type="entry name" value="HYDROXYACYL-THIOESTER DEHYDRATASE TYPE 2, MITOCHONDRIAL"/>
    <property type="match status" value="1"/>
</dbReference>
<dbReference type="InParanoid" id="W0RAU3"/>
<keyword evidence="3" id="KW-1185">Reference proteome</keyword>
<dbReference type="RefSeq" id="WP_025409744.1">
    <property type="nucleotide sequence ID" value="NZ_CP007128.1"/>
</dbReference>
<dbReference type="InterPro" id="IPR002539">
    <property type="entry name" value="MaoC-like_dom"/>
</dbReference>
<dbReference type="InterPro" id="IPR050965">
    <property type="entry name" value="UPF0336/Enoyl-CoA_hydratase"/>
</dbReference>
<dbReference type="InterPro" id="IPR029069">
    <property type="entry name" value="HotDog_dom_sf"/>
</dbReference>
<dbReference type="GO" id="GO:0006633">
    <property type="term" value="P:fatty acid biosynthetic process"/>
    <property type="evidence" value="ECO:0007669"/>
    <property type="project" value="TreeGrafter"/>
</dbReference>
<dbReference type="Proteomes" id="UP000019151">
    <property type="component" value="Chromosome"/>
</dbReference>
<gene>
    <name evidence="2" type="ORF">J421_0662</name>
</gene>
<dbReference type="Gene3D" id="3.10.129.10">
    <property type="entry name" value="Hotdog Thioesterase"/>
    <property type="match status" value="1"/>
</dbReference>
<dbReference type="GO" id="GO:0019171">
    <property type="term" value="F:(3R)-hydroxyacyl-[acyl-carrier-protein] dehydratase activity"/>
    <property type="evidence" value="ECO:0007669"/>
    <property type="project" value="TreeGrafter"/>
</dbReference>
<dbReference type="OrthoDB" id="9796589at2"/>
<organism evidence="2 3">
    <name type="scientific">Gemmatirosa kalamazoonensis</name>
    <dbReference type="NCBI Taxonomy" id="861299"/>
    <lineage>
        <taxon>Bacteria</taxon>
        <taxon>Pseudomonadati</taxon>
        <taxon>Gemmatimonadota</taxon>
        <taxon>Gemmatimonadia</taxon>
        <taxon>Gemmatimonadales</taxon>
        <taxon>Gemmatimonadaceae</taxon>
        <taxon>Gemmatirosa</taxon>
    </lineage>
</organism>
<reference evidence="2 3" key="1">
    <citation type="journal article" date="2014" name="Genome Announc.">
        <title>Genome Sequence and Methylome of Soil Bacterium Gemmatirosa kalamazoonensis KBS708T, a Member of the Rarely Cultivated Gemmatimonadetes Phylum.</title>
        <authorList>
            <person name="Debruyn J.M."/>
            <person name="Radosevich M."/>
            <person name="Wommack K.E."/>
            <person name="Polson S.W."/>
            <person name="Hauser L.J."/>
            <person name="Fawaz M.N."/>
            <person name="Korlach J."/>
            <person name="Tsai Y.C."/>
        </authorList>
    </citation>
    <scope>NUCLEOTIDE SEQUENCE [LARGE SCALE GENOMIC DNA]</scope>
    <source>
        <strain evidence="2 3">KBS708</strain>
    </source>
</reference>
<proteinExistence type="predicted"/>
<protein>
    <submittedName>
        <fullName evidence="2">MaoC domain protein dehydratase</fullName>
    </submittedName>
</protein>
<evidence type="ECO:0000313" key="2">
    <source>
        <dbReference type="EMBL" id="AHG88199.1"/>
    </source>
</evidence>
<dbReference type="eggNOG" id="COG2030">
    <property type="taxonomic scope" value="Bacteria"/>
</dbReference>
<evidence type="ECO:0000313" key="3">
    <source>
        <dbReference type="Proteomes" id="UP000019151"/>
    </source>
</evidence>
<dbReference type="EMBL" id="CP007128">
    <property type="protein sequence ID" value="AHG88199.1"/>
    <property type="molecule type" value="Genomic_DNA"/>
</dbReference>
<feature type="domain" description="MaoC-like" evidence="1">
    <location>
        <begin position="9"/>
        <end position="104"/>
    </location>
</feature>
<dbReference type="SUPFAM" id="SSF54637">
    <property type="entry name" value="Thioesterase/thiol ester dehydrase-isomerase"/>
    <property type="match status" value="1"/>
</dbReference>
<name>W0RAU3_9BACT</name>
<dbReference type="Pfam" id="PF01575">
    <property type="entry name" value="MaoC_dehydratas"/>
    <property type="match status" value="1"/>
</dbReference>
<dbReference type="HOGENOM" id="CLU_094876_3_3_0"/>
<sequence>MRPRVGDRARRSLTLTRRHVETFAELTGDYNPLHFDADFAARTRFGALVVQGGLTTGLLHALVAMDLPGPGSVFLSQSWKFTAPVYVDDTITAEAEVVSVHATKPVTQLRIVVTRQTGETVLEGEAWCYTMSPDGGTGA</sequence>
<dbReference type="KEGG" id="gba:J421_0662"/>
<accession>W0RAU3</accession>